<dbReference type="InterPro" id="IPR001223">
    <property type="entry name" value="Glyco_hydro18_cat"/>
</dbReference>
<dbReference type="EMBL" id="NQWI01000039">
    <property type="protein sequence ID" value="PDW03143.1"/>
    <property type="molecule type" value="Genomic_DNA"/>
</dbReference>
<comment type="similarity">
    <text evidence="4">Belongs to the glycosyl hydrolase 18 family.</text>
</comment>
<dbReference type="RefSeq" id="WP_097644009.1">
    <property type="nucleotide sequence ID" value="NZ_NQWI01000039.1"/>
</dbReference>
<dbReference type="Gene3D" id="3.10.50.10">
    <property type="match status" value="1"/>
</dbReference>
<protein>
    <submittedName>
        <fullName evidence="6">Glycoside hydrolase</fullName>
    </submittedName>
</protein>
<reference evidence="7" key="1">
    <citation type="submission" date="2017-08" db="EMBL/GenBank/DDBJ databases">
        <authorList>
            <person name="Grouzdev D.S."/>
            <person name="Gaisin V.A."/>
            <person name="Rysina M.S."/>
            <person name="Gorlenko V.M."/>
        </authorList>
    </citation>
    <scope>NUCLEOTIDE SEQUENCE [LARGE SCALE GENOMIC DNA]</scope>
    <source>
        <strain evidence="7">Kir15-3F</strain>
    </source>
</reference>
<evidence type="ECO:0000259" key="5">
    <source>
        <dbReference type="PROSITE" id="PS51910"/>
    </source>
</evidence>
<dbReference type="InterPro" id="IPR011583">
    <property type="entry name" value="Chitinase_II/V-like_cat"/>
</dbReference>
<evidence type="ECO:0000313" key="6">
    <source>
        <dbReference type="EMBL" id="PDW03143.1"/>
    </source>
</evidence>
<comment type="caution">
    <text evidence="6">The sequence shown here is derived from an EMBL/GenBank/DDBJ whole genome shotgun (WGS) entry which is preliminary data.</text>
</comment>
<dbReference type="Pfam" id="PF00704">
    <property type="entry name" value="Glyco_hydro_18"/>
    <property type="match status" value="1"/>
</dbReference>
<dbReference type="OrthoDB" id="9769314at2"/>
<dbReference type="PROSITE" id="PS01095">
    <property type="entry name" value="GH18_1"/>
    <property type="match status" value="1"/>
</dbReference>
<accession>A0A2A6RJL3</accession>
<gene>
    <name evidence="6" type="ORF">CJ255_10245</name>
</gene>
<dbReference type="InterPro" id="IPR017853">
    <property type="entry name" value="GH"/>
</dbReference>
<dbReference type="SMART" id="SM00636">
    <property type="entry name" value="Glyco_18"/>
    <property type="match status" value="1"/>
</dbReference>
<dbReference type="AlphaFoldDB" id="A0A2A6RJL3"/>
<dbReference type="Proteomes" id="UP000220527">
    <property type="component" value="Unassembled WGS sequence"/>
</dbReference>
<dbReference type="PANTHER" id="PTHR46066">
    <property type="entry name" value="CHITINASE DOMAIN-CONTAINING PROTEIN 1 FAMILY MEMBER"/>
    <property type="match status" value="1"/>
</dbReference>
<keyword evidence="7" id="KW-1185">Reference proteome</keyword>
<dbReference type="GO" id="GO:0008061">
    <property type="term" value="F:chitin binding"/>
    <property type="evidence" value="ECO:0007669"/>
    <property type="project" value="InterPro"/>
</dbReference>
<dbReference type="InterPro" id="IPR029070">
    <property type="entry name" value="Chitinase_insertion_sf"/>
</dbReference>
<keyword evidence="2 3" id="KW-0326">Glycosidase</keyword>
<organism evidence="6 7">
    <name type="scientific">Candidatus Viridilinea mediisalina</name>
    <dbReference type="NCBI Taxonomy" id="2024553"/>
    <lineage>
        <taxon>Bacteria</taxon>
        <taxon>Bacillati</taxon>
        <taxon>Chloroflexota</taxon>
        <taxon>Chloroflexia</taxon>
        <taxon>Chloroflexales</taxon>
        <taxon>Chloroflexineae</taxon>
        <taxon>Oscillochloridaceae</taxon>
        <taxon>Candidatus Viridilinea</taxon>
    </lineage>
</organism>
<dbReference type="SUPFAM" id="SSF51445">
    <property type="entry name" value="(Trans)glycosidases"/>
    <property type="match status" value="1"/>
</dbReference>
<evidence type="ECO:0000256" key="4">
    <source>
        <dbReference type="RuleBase" id="RU004453"/>
    </source>
</evidence>
<evidence type="ECO:0000256" key="3">
    <source>
        <dbReference type="RuleBase" id="RU000489"/>
    </source>
</evidence>
<sequence length="420" mass="46994">MRRFPLRIAILSLIYLVALGVAGALFVQTFSLAQRLPQAPVQAAMLPEYTPTPVPTAAPLIILPTPVPPTPVPTAEAPEPEPVNYHPKSGRYVVVWLPAIFQGAARDSFFANADIIDDISPFWYTPDASGRIFGNRDDELVRIAHGLNIRVIPSIHNVTHDPNIVVNILRDPGLRARHVQYIVDEVVARNYDGIDIDYESLAASMRPYYTAFIQELSVALRQHDKLLTVAVHAKSSDYGGLGGFQDWVAIEPYIDQLRIMTYDYHWRGSGPGPVAPGYWVDAVTEYAASVMDPGKVFLGVHFYGYDWPPSGNAIARPWSVIEDIINQQGATVNFMERNSFGPVQESYFNYNSAQGVRQVWFMTATGLASKIQTVQERDLAGIAIWQLGYEKPEYWQTVREHMVNDPTLVQRALRPLIPEH</sequence>
<evidence type="ECO:0000256" key="1">
    <source>
        <dbReference type="ARBA" id="ARBA00022801"/>
    </source>
</evidence>
<dbReference type="GO" id="GO:0004553">
    <property type="term" value="F:hydrolase activity, hydrolyzing O-glycosyl compounds"/>
    <property type="evidence" value="ECO:0007669"/>
    <property type="project" value="InterPro"/>
</dbReference>
<keyword evidence="1 3" id="KW-0378">Hydrolase</keyword>
<evidence type="ECO:0000256" key="2">
    <source>
        <dbReference type="ARBA" id="ARBA00023295"/>
    </source>
</evidence>
<dbReference type="PANTHER" id="PTHR46066:SF2">
    <property type="entry name" value="CHITINASE DOMAIN-CONTAINING PROTEIN 1"/>
    <property type="match status" value="1"/>
</dbReference>
<dbReference type="Gene3D" id="3.20.20.80">
    <property type="entry name" value="Glycosidases"/>
    <property type="match status" value="1"/>
</dbReference>
<dbReference type="GO" id="GO:0005975">
    <property type="term" value="P:carbohydrate metabolic process"/>
    <property type="evidence" value="ECO:0007669"/>
    <property type="project" value="InterPro"/>
</dbReference>
<proteinExistence type="inferred from homology"/>
<evidence type="ECO:0000313" key="7">
    <source>
        <dbReference type="Proteomes" id="UP000220527"/>
    </source>
</evidence>
<name>A0A2A6RJL3_9CHLR</name>
<dbReference type="InterPro" id="IPR001579">
    <property type="entry name" value="Glyco_hydro_18_chit_AS"/>
</dbReference>
<dbReference type="PROSITE" id="PS51910">
    <property type="entry name" value="GH18_2"/>
    <property type="match status" value="1"/>
</dbReference>
<feature type="domain" description="GH18" evidence="5">
    <location>
        <begin position="87"/>
        <end position="405"/>
    </location>
</feature>